<dbReference type="Proteomes" id="UP000309997">
    <property type="component" value="Unassembled WGS sequence"/>
</dbReference>
<reference evidence="1 2" key="1">
    <citation type="journal article" date="2024" name="Plant Biotechnol. J.">
        <title>Genome and CRISPR/Cas9 system of a widespread forest tree (Populus alba) in the world.</title>
        <authorList>
            <person name="Liu Y.J."/>
            <person name="Jiang P.F."/>
            <person name="Han X.M."/>
            <person name="Li X.Y."/>
            <person name="Wang H.M."/>
            <person name="Wang Y.J."/>
            <person name="Wang X.X."/>
            <person name="Zeng Q.Y."/>
        </authorList>
    </citation>
    <scope>NUCLEOTIDE SEQUENCE [LARGE SCALE GENOMIC DNA]</scope>
    <source>
        <strain evidence="2">cv. PAL-ZL1</strain>
    </source>
</reference>
<comment type="caution">
    <text evidence="1">The sequence shown here is derived from an EMBL/GenBank/DDBJ whole genome shotgun (WGS) entry which is preliminary data.</text>
</comment>
<sequence>MLPMENFQLPTRPGSWEIDQDREHASALRQQSQMISGERQSIQIQRLSSLPEYKRWPASSAKHTVLTSDCMRNKHKITTYPKTLSPARDLLPQQLQLSCVAVSNQQPSLLLSSRSSSIKSPKQQFLLSRDHSSSSSSVTSHEVKTATSPP</sequence>
<dbReference type="EMBL" id="RCHU02000008">
    <property type="protein sequence ID" value="KAL3582838.1"/>
    <property type="molecule type" value="Genomic_DNA"/>
</dbReference>
<accession>A0ACC4BW06</accession>
<name>A0ACC4BW06_POPAL</name>
<evidence type="ECO:0000313" key="2">
    <source>
        <dbReference type="Proteomes" id="UP000309997"/>
    </source>
</evidence>
<protein>
    <submittedName>
        <fullName evidence="1">Uncharacterized protein</fullName>
    </submittedName>
</protein>
<organism evidence="1 2">
    <name type="scientific">Populus alba</name>
    <name type="common">White poplar</name>
    <dbReference type="NCBI Taxonomy" id="43335"/>
    <lineage>
        <taxon>Eukaryota</taxon>
        <taxon>Viridiplantae</taxon>
        <taxon>Streptophyta</taxon>
        <taxon>Embryophyta</taxon>
        <taxon>Tracheophyta</taxon>
        <taxon>Spermatophyta</taxon>
        <taxon>Magnoliopsida</taxon>
        <taxon>eudicotyledons</taxon>
        <taxon>Gunneridae</taxon>
        <taxon>Pentapetalae</taxon>
        <taxon>rosids</taxon>
        <taxon>fabids</taxon>
        <taxon>Malpighiales</taxon>
        <taxon>Salicaceae</taxon>
        <taxon>Saliceae</taxon>
        <taxon>Populus</taxon>
    </lineage>
</organism>
<evidence type="ECO:0000313" key="1">
    <source>
        <dbReference type="EMBL" id="KAL3582838.1"/>
    </source>
</evidence>
<keyword evidence="2" id="KW-1185">Reference proteome</keyword>
<proteinExistence type="predicted"/>
<gene>
    <name evidence="1" type="ORF">D5086_017170</name>
</gene>